<feature type="repeat" description="ANK" evidence="2">
    <location>
        <begin position="2069"/>
        <end position="2101"/>
    </location>
</feature>
<dbReference type="PROSITE" id="PS50088">
    <property type="entry name" value="ANK_REPEAT"/>
    <property type="match status" value="5"/>
</dbReference>
<evidence type="ECO:0000256" key="3">
    <source>
        <dbReference type="SAM" id="MobiDB-lite"/>
    </source>
</evidence>
<evidence type="ECO:0000259" key="6">
    <source>
        <dbReference type="Pfam" id="PF24883"/>
    </source>
</evidence>
<keyword evidence="1" id="KW-0677">Repeat</keyword>
<feature type="region of interest" description="Disordered" evidence="3">
    <location>
        <begin position="61"/>
        <end position="396"/>
    </location>
</feature>
<dbReference type="Pfam" id="PF15474">
    <property type="entry name" value="MU117"/>
    <property type="match status" value="1"/>
</dbReference>
<dbReference type="GO" id="GO:0003824">
    <property type="term" value="F:catalytic activity"/>
    <property type="evidence" value="ECO:0007669"/>
    <property type="project" value="InterPro"/>
</dbReference>
<dbReference type="Pfam" id="PF22939">
    <property type="entry name" value="WHD_GPIID"/>
    <property type="match status" value="1"/>
</dbReference>
<dbReference type="Gene3D" id="3.40.50.1580">
    <property type="entry name" value="Nucleoside phosphorylase domain"/>
    <property type="match status" value="1"/>
</dbReference>
<feature type="compositionally biased region" description="Low complexity" evidence="3">
    <location>
        <begin position="579"/>
        <end position="609"/>
    </location>
</feature>
<feature type="compositionally biased region" description="Polar residues" evidence="3">
    <location>
        <begin position="234"/>
        <end position="245"/>
    </location>
</feature>
<reference evidence="7 8" key="1">
    <citation type="submission" date="2020-05" db="EMBL/GenBank/DDBJ databases">
        <title>Identification and distribution of gene clusters putatively required for synthesis of sphingolipid metabolism inhibitors in phylogenetically diverse species of the filamentous fungus Fusarium.</title>
        <authorList>
            <person name="Kim H.-S."/>
            <person name="Busman M."/>
            <person name="Brown D.W."/>
            <person name="Divon H."/>
            <person name="Uhlig S."/>
            <person name="Proctor R.H."/>
        </authorList>
    </citation>
    <scope>NUCLEOTIDE SEQUENCE [LARGE SCALE GENOMIC DNA]</scope>
    <source>
        <strain evidence="7 8">NRRL 26131</strain>
    </source>
</reference>
<feature type="repeat" description="ANK" evidence="2">
    <location>
        <begin position="2102"/>
        <end position="2134"/>
    </location>
</feature>
<dbReference type="SUPFAM" id="SSF48403">
    <property type="entry name" value="Ankyrin repeat"/>
    <property type="match status" value="2"/>
</dbReference>
<dbReference type="PANTHER" id="PTHR46082">
    <property type="entry name" value="ATP/GTP-BINDING PROTEIN-RELATED"/>
    <property type="match status" value="1"/>
</dbReference>
<feature type="compositionally biased region" description="Basic and acidic residues" evidence="3">
    <location>
        <begin position="285"/>
        <end position="299"/>
    </location>
</feature>
<feature type="compositionally biased region" description="Low complexity" evidence="3">
    <location>
        <begin position="184"/>
        <end position="195"/>
    </location>
</feature>
<dbReference type="GO" id="GO:0009116">
    <property type="term" value="P:nucleoside metabolic process"/>
    <property type="evidence" value="ECO:0007669"/>
    <property type="project" value="InterPro"/>
</dbReference>
<dbReference type="EMBL" id="JAAQPF010000262">
    <property type="protein sequence ID" value="KAF5708842.1"/>
    <property type="molecule type" value="Genomic_DNA"/>
</dbReference>
<feature type="repeat" description="ANK" evidence="2">
    <location>
        <begin position="1907"/>
        <end position="1939"/>
    </location>
</feature>
<feature type="compositionally biased region" description="Polar residues" evidence="3">
    <location>
        <begin position="61"/>
        <end position="78"/>
    </location>
</feature>
<feature type="compositionally biased region" description="Low complexity" evidence="3">
    <location>
        <begin position="384"/>
        <end position="394"/>
    </location>
</feature>
<gene>
    <name evidence="7" type="ORF">FGLOB1_6211</name>
</gene>
<dbReference type="Pfam" id="PF00023">
    <property type="entry name" value="Ank"/>
    <property type="match status" value="2"/>
</dbReference>
<dbReference type="PANTHER" id="PTHR46082:SF11">
    <property type="entry name" value="AAA+ ATPASE DOMAIN-CONTAINING PROTEIN-RELATED"/>
    <property type="match status" value="1"/>
</dbReference>
<feature type="compositionally biased region" description="Acidic residues" evidence="3">
    <location>
        <begin position="536"/>
        <end position="546"/>
    </location>
</feature>
<organism evidence="7 8">
    <name type="scientific">Fusarium globosum</name>
    <dbReference type="NCBI Taxonomy" id="78864"/>
    <lineage>
        <taxon>Eukaryota</taxon>
        <taxon>Fungi</taxon>
        <taxon>Dikarya</taxon>
        <taxon>Ascomycota</taxon>
        <taxon>Pezizomycotina</taxon>
        <taxon>Sordariomycetes</taxon>
        <taxon>Hypocreomycetidae</taxon>
        <taxon>Hypocreales</taxon>
        <taxon>Nectriaceae</taxon>
        <taxon>Fusarium</taxon>
        <taxon>Fusarium fujikuroi species complex</taxon>
    </lineage>
</organism>
<evidence type="ECO:0000256" key="1">
    <source>
        <dbReference type="ARBA" id="ARBA00022737"/>
    </source>
</evidence>
<keyword evidence="8" id="KW-1185">Reference proteome</keyword>
<feature type="compositionally biased region" description="Low complexity" evidence="3">
    <location>
        <begin position="622"/>
        <end position="661"/>
    </location>
</feature>
<name>A0A8H5YCM3_9HYPO</name>
<keyword evidence="4" id="KW-0732">Signal</keyword>
<dbReference type="InterPro" id="IPR027417">
    <property type="entry name" value="P-loop_NTPase"/>
</dbReference>
<feature type="repeat" description="ANK" evidence="2">
    <location>
        <begin position="1767"/>
        <end position="1799"/>
    </location>
</feature>
<comment type="caution">
    <text evidence="7">The sequence shown here is derived from an EMBL/GenBank/DDBJ whole genome shotgun (WGS) entry which is preliminary data.</text>
</comment>
<feature type="compositionally biased region" description="Low complexity" evidence="3">
    <location>
        <begin position="465"/>
        <end position="484"/>
    </location>
</feature>
<evidence type="ECO:0000259" key="5">
    <source>
        <dbReference type="Pfam" id="PF22939"/>
    </source>
</evidence>
<evidence type="ECO:0000256" key="4">
    <source>
        <dbReference type="SAM" id="SignalP"/>
    </source>
</evidence>
<dbReference type="SUPFAM" id="SSF52540">
    <property type="entry name" value="P-loop containing nucleoside triphosphate hydrolases"/>
    <property type="match status" value="1"/>
</dbReference>
<dbReference type="InterPro" id="IPR035994">
    <property type="entry name" value="Nucleoside_phosphorylase_sf"/>
</dbReference>
<dbReference type="Gene3D" id="3.40.50.300">
    <property type="entry name" value="P-loop containing nucleotide triphosphate hydrolases"/>
    <property type="match status" value="1"/>
</dbReference>
<dbReference type="InterPro" id="IPR029167">
    <property type="entry name" value="Mug117"/>
</dbReference>
<feature type="compositionally biased region" description="Low complexity" evidence="3">
    <location>
        <begin position="205"/>
        <end position="226"/>
    </location>
</feature>
<dbReference type="InterPro" id="IPR002110">
    <property type="entry name" value="Ankyrin_rpt"/>
</dbReference>
<dbReference type="InterPro" id="IPR054471">
    <property type="entry name" value="GPIID_WHD"/>
</dbReference>
<sequence length="2185" mass="236946">MQQPWKLRVLALCLATSLSGVSAQDFSTTTGTETSTDLGFVAPSTEATLPETTSTQAFIDQAPSSATSEAQVEVPTTSVDEETTQINVAPASSDESRQAVEPTTNIAPPAGTTESASFGVETSSQPEQLSDTATTTNNIPVNTATGHPVFPNPNTQETEPGTQSTDAAPVDQTSTEVSGAPSEATTVTTDAATDARPPVDSTGLTEAIEPTTEAAEPTTQAAEPTTQLPLPEATTETSVAAQLTTKKAPEASSDSAPAPILESTTEVKAPEASTSDEAEAPAESTTEKAEPTTEEKPEPEPTTESQEADKPTTQAPGPKPTTEDAGSNEPTTKNEPGQTGAPSEPEKTTAPPKPTTTEDGIVTGSNGAVVTYLPEQDKDFSDFTGTTTTTDDGGAAIVIFPGGWFWKPSGNLPAGILPPPPGTNPAGAGGGTPGGGGEGEGEDDKNETKKEDEEQSTKEEEKSTAEPSTAETTAKTTEATTTTEACSAVEIEDCTRTISYYTTDGTVTHTEFGDCPTVASCATGTQATSTETVSAEAEEGEELDFEELESDIPDDFDSEPDEETVEALEDALDEGLGAGATTTEEPTASSTGTETTGEATSTEAGTTSDTKTEETSSEAPTERTTTIPSTLITTTRNTESSNESSGTTSDGTTTQLTSSDMITSTTATTTMRTYYPCVPHGGPRVETPYCNCETTSDGEHYVVTAPIISGQCADYTEFPMSLYTTPPPAPEPTVFNEPFTRTDAGTVLVYESYSLSYFAVNTIKVTATVGLGEASTVSTPLPTATNWNGDGSSICSSGDKNVRNAVAGACEAALNKFEDDTLYTDYVSRYERMGSILKVLTFGKAGCTVQFSCDDYGIGMKGKDIKDLRRQQDGLTRCGNIDLSNSYNSIPEAAIAFLHAYWSVPGILYNQQPPAWALMPMEQLTEAYAFTRTYADEDLTAATLMLDKEHSSLPSQCEDPNTYTLGSVGKHNVVIACLPLGQTGNDPAASVVMALMLSFPAIRFGLMVGIGGGGLSSKWDKGRAEQSGRFQRTGSLNNPPRVLLMALTKLISDHDKDGNGIQLVLENVRATNPKLSKSYTGRDGLKDIKFHVDYPHQERPADDSASESTDGEEDACRFCDKSRAIEKELRETKVHYGLIASGNKVVKDSVLRNSFRKEFGKKLLCFEMEAAGIMNSLPCLVIRGICDYADSHKSDGWQKYAAMVAAIFAKNLLLVVQPEKVKQMKDVKDLQESMKTTQRIVLEDKHQKILSWLREDDQGSTLSRHLRQRQAGTGQCFLRSTEFNQWLAREPQMLFCRGDPGVGKSILASIVIEELTRVYSGNDKIGFAYVFCEFTNKDEHPIEAILRAFIKQLSQMHLAFPAPVESLYHRTFSLGRVPTVYDLLDTLVSLLDLYSKVYIIIDALDEFSVSGGRRIEFMKVINDLRNQPRLNFLVTSRYIPEISDSFSDYIDLKVETDNEDIEKYLNGYLPNLGGVIGTDKELQKEAKCAIIKAASGMFLLARLQAEQLGGMINPKLARRKFDQFCLSPGSYEDAYEGTLDRIRCQSDQLAELAIRSLSWVTHMECSISIQELQIALAVEKDNMNIDPDNLTSAKLIITSCAGLIALDDRKYVKIAHYTAQEFLRGSGETWLGSAHQEIAATYIALLCSDYICLHSASLPGSCADHKIPNGVIEEGWGIGRSPLCLFSCHAEERWVHHAKKAYTETKEMILKMLKDEQNIHKLAGDLREYDEWPPRVSTLHLAVLWDFPELLIDLVELGHNPGLKDIYGRTPLSWAAEKGYEEMVSTLLAADSTVANARSAVLWGECVYGFESDYWVMDHYMGLERYKVLARQRDVRKNEATPLWYAAYNGHAGVVRKLLAEPSVNPNLADQAWGVTPFLAAAALDHVDVVKAFVEHDRRVPMEVRAANATALHAAVIFWHRNVLSLLLTEGWDPNCRDPDGKTPLGLAIQLRNNEAVNLLMNQPGIEIDAIGRDGVSAFDLAMQSTDGDIIEPFLSKRAIAWQVSHKWFVHAPVMLAMRFLKDISRGRFFTDCEAVSETPLSSAALRGDVDAVSWLLDFGTDLNEKDSSVSTALSLSSSEGHRGVVEPLLKRGADPNLINAYGKTPLMLAAMGGYREVVQALLQYNADKDLVDQTGGTAQSYACTRGDEVITEVLSRKRFRESDERRMAFALELHAKTLARLENS</sequence>
<dbReference type="SMART" id="SM00248">
    <property type="entry name" value="ANK"/>
    <property type="match status" value="9"/>
</dbReference>
<dbReference type="Proteomes" id="UP000532311">
    <property type="component" value="Unassembled WGS sequence"/>
</dbReference>
<protein>
    <recommendedName>
        <fullName evidence="9">NACHT domain-containing protein</fullName>
    </recommendedName>
</protein>
<feature type="compositionally biased region" description="Gly residues" evidence="3">
    <location>
        <begin position="427"/>
        <end position="438"/>
    </location>
</feature>
<feature type="chain" id="PRO_5034930784" description="NACHT domain-containing protein" evidence="4">
    <location>
        <begin position="24"/>
        <end position="2185"/>
    </location>
</feature>
<feature type="repeat" description="ANK" evidence="2">
    <location>
        <begin position="2036"/>
        <end position="2068"/>
    </location>
</feature>
<dbReference type="InterPro" id="IPR053137">
    <property type="entry name" value="NLR-like"/>
</dbReference>
<dbReference type="Gene3D" id="1.25.40.20">
    <property type="entry name" value="Ankyrin repeat-containing domain"/>
    <property type="match status" value="3"/>
</dbReference>
<feature type="compositionally biased region" description="Polar residues" evidence="3">
    <location>
        <begin position="101"/>
        <end position="145"/>
    </location>
</feature>
<feature type="compositionally biased region" description="Polar residues" evidence="3">
    <location>
        <begin position="152"/>
        <end position="177"/>
    </location>
</feature>
<feature type="region of interest" description="Disordered" evidence="3">
    <location>
        <begin position="577"/>
        <end position="661"/>
    </location>
</feature>
<feature type="domain" description="Nephrocystin 3-like N-terminal" evidence="6">
    <location>
        <begin position="1272"/>
        <end position="1437"/>
    </location>
</feature>
<dbReference type="Pfam" id="PF24883">
    <property type="entry name" value="NPHP3_N"/>
    <property type="match status" value="1"/>
</dbReference>
<dbReference type="SUPFAM" id="SSF53167">
    <property type="entry name" value="Purine and uridine phosphorylases"/>
    <property type="match status" value="1"/>
</dbReference>
<dbReference type="Pfam" id="PF12796">
    <property type="entry name" value="Ank_2"/>
    <property type="match status" value="2"/>
</dbReference>
<evidence type="ECO:0000256" key="2">
    <source>
        <dbReference type="PROSITE-ProRule" id="PRU00023"/>
    </source>
</evidence>
<feature type="compositionally biased region" description="Low complexity" evidence="3">
    <location>
        <begin position="250"/>
        <end position="259"/>
    </location>
</feature>
<evidence type="ECO:0000313" key="7">
    <source>
        <dbReference type="EMBL" id="KAF5708842.1"/>
    </source>
</evidence>
<dbReference type="InterPro" id="IPR036770">
    <property type="entry name" value="Ankyrin_rpt-contain_sf"/>
</dbReference>
<keyword evidence="2" id="KW-0040">ANK repeat</keyword>
<dbReference type="InterPro" id="IPR056884">
    <property type="entry name" value="NPHP3-like_N"/>
</dbReference>
<accession>A0A8H5YCM3</accession>
<proteinExistence type="predicted"/>
<feature type="signal peptide" evidence="4">
    <location>
        <begin position="1"/>
        <end position="23"/>
    </location>
</feature>
<feature type="compositionally biased region" description="Polar residues" evidence="3">
    <location>
        <begin position="324"/>
        <end position="337"/>
    </location>
</feature>
<evidence type="ECO:0000313" key="8">
    <source>
        <dbReference type="Proteomes" id="UP000532311"/>
    </source>
</evidence>
<feature type="domain" description="GPI inositol-deacylase winged helix" evidence="5">
    <location>
        <begin position="1549"/>
        <end position="1624"/>
    </location>
</feature>
<evidence type="ECO:0008006" key="9">
    <source>
        <dbReference type="Google" id="ProtNLM"/>
    </source>
</evidence>
<feature type="region of interest" description="Disordered" evidence="3">
    <location>
        <begin position="411"/>
        <end position="484"/>
    </location>
</feature>
<feature type="compositionally biased region" description="Basic and acidic residues" evidence="3">
    <location>
        <begin position="446"/>
        <end position="464"/>
    </location>
</feature>
<dbReference type="PROSITE" id="PS50297">
    <property type="entry name" value="ANK_REP_REGION"/>
    <property type="match status" value="2"/>
</dbReference>
<feature type="region of interest" description="Disordered" evidence="3">
    <location>
        <begin position="523"/>
        <end position="546"/>
    </location>
</feature>